<evidence type="ECO:0000313" key="3">
    <source>
        <dbReference type="Proteomes" id="UP001597168"/>
    </source>
</evidence>
<accession>A0ABW3QL99</accession>
<reference evidence="3" key="1">
    <citation type="journal article" date="2019" name="Int. J. Syst. Evol. Microbiol.">
        <title>The Global Catalogue of Microorganisms (GCM) 10K type strain sequencing project: providing services to taxonomists for standard genome sequencing and annotation.</title>
        <authorList>
            <consortium name="The Broad Institute Genomics Platform"/>
            <consortium name="The Broad Institute Genome Sequencing Center for Infectious Disease"/>
            <person name="Wu L."/>
            <person name="Ma J."/>
        </authorList>
    </citation>
    <scope>NUCLEOTIDE SEQUENCE [LARGE SCALE GENOMIC DNA]</scope>
    <source>
        <strain evidence="3">CCUG 60214</strain>
    </source>
</reference>
<evidence type="ECO:0000313" key="2">
    <source>
        <dbReference type="EMBL" id="MFD1145641.1"/>
    </source>
</evidence>
<dbReference type="SUPFAM" id="SSF52540">
    <property type="entry name" value="P-loop containing nucleoside triphosphate hydrolases"/>
    <property type="match status" value="1"/>
</dbReference>
<keyword evidence="2" id="KW-0540">Nuclease</keyword>
<name>A0ABW3QL99_9PSEU</name>
<dbReference type="InterPro" id="IPR041685">
    <property type="entry name" value="AAA_GajA/Old/RecF-like"/>
</dbReference>
<proteinExistence type="predicted"/>
<keyword evidence="3" id="KW-1185">Reference proteome</keyword>
<dbReference type="SMART" id="SM00382">
    <property type="entry name" value="AAA"/>
    <property type="match status" value="1"/>
</dbReference>
<dbReference type="InterPro" id="IPR051396">
    <property type="entry name" value="Bact_Antivir_Def_Nuclease"/>
</dbReference>
<organism evidence="2 3">
    <name type="scientific">Saccharothrix hoggarensis</name>
    <dbReference type="NCBI Taxonomy" id="913853"/>
    <lineage>
        <taxon>Bacteria</taxon>
        <taxon>Bacillati</taxon>
        <taxon>Actinomycetota</taxon>
        <taxon>Actinomycetes</taxon>
        <taxon>Pseudonocardiales</taxon>
        <taxon>Pseudonocardiaceae</taxon>
        <taxon>Saccharothrix</taxon>
    </lineage>
</organism>
<dbReference type="EMBL" id="JBHTLK010000002">
    <property type="protein sequence ID" value="MFD1145641.1"/>
    <property type="molecule type" value="Genomic_DNA"/>
</dbReference>
<dbReference type="Gene3D" id="3.40.50.300">
    <property type="entry name" value="P-loop containing nucleotide triphosphate hydrolases"/>
    <property type="match status" value="2"/>
</dbReference>
<evidence type="ECO:0000259" key="1">
    <source>
        <dbReference type="SMART" id="SM00382"/>
    </source>
</evidence>
<dbReference type="InterPro" id="IPR003593">
    <property type="entry name" value="AAA+_ATPase"/>
</dbReference>
<dbReference type="Pfam" id="PF13175">
    <property type="entry name" value="AAA_15"/>
    <property type="match status" value="2"/>
</dbReference>
<gene>
    <name evidence="2" type="ORF">ACFQ3T_00715</name>
</gene>
<dbReference type="GO" id="GO:0004519">
    <property type="term" value="F:endonuclease activity"/>
    <property type="evidence" value="ECO:0007669"/>
    <property type="project" value="UniProtKB-KW"/>
</dbReference>
<comment type="caution">
    <text evidence="2">The sequence shown here is derived from an EMBL/GenBank/DDBJ whole genome shotgun (WGS) entry which is preliminary data.</text>
</comment>
<dbReference type="RefSeq" id="WP_380718558.1">
    <property type="nucleotide sequence ID" value="NZ_JBHTLK010000002.1"/>
</dbReference>
<dbReference type="CDD" id="cd00267">
    <property type="entry name" value="ABC_ATPase"/>
    <property type="match status" value="1"/>
</dbReference>
<keyword evidence="2" id="KW-0378">Hydrolase</keyword>
<sequence>MRLVSAHVINYRSVDDSDRFDVEKDVTCLVGKNESGKTATLRALYRLNPVESTATFDEVVDFPAKRSKERKTTKGFIPAVRATFELTDDEIELVTEHFGTEALTTRFLKLQRGYRTGGTFTVAHNEQKMVSHLVNGLDPTSRETIKSTKTIEDFTEALRELPDRPTAANELLTKLDKWGGTAWKCLHSLLSPKLPKFVYFDDYDSMPGKVSIPDLIRRRDAGSLDRGEQALLSLLGMAGADLEDFHSTNQHEHLVRELENASAGISDEVFEYWSQSNQLAVKLHPFEPEAGAQPPLNEGPILQIRVDNSRHRASVPFDERSRGFVWFFSFLAYFTELEEAAEQDLILLLDEPGLSLHGRAQQDLLRLIDKRLAPKHQVIYTTHSPFMVSADHLQRVRTVIDQDDAGTKVSAEIFKADEDTAFPLYAAMGIEMTQSLFIGEHTLLLEGPSDLIYLDVLSDALTEQGRTGLDPRWVPTPIGGSGKLSTFVTLLGANKIHVAVLVDSSTKDVGAVKRLRDNDQLAKDGLLEISQFTGTKDADIEDLFEPDFYLELVNRAYKQHLTTPIAAGDLNLNDPRTVRRIETYFRDNNIASGNFDHYKPAAKLLREQADLVPNIADITLNRAEQLFTLLNNMLPS</sequence>
<dbReference type="PANTHER" id="PTHR43581:SF4">
    <property type="entry name" value="ATP_GTP PHOSPHATASE"/>
    <property type="match status" value="1"/>
</dbReference>
<feature type="domain" description="AAA+ ATPase" evidence="1">
    <location>
        <begin position="23"/>
        <end position="406"/>
    </location>
</feature>
<dbReference type="InterPro" id="IPR027417">
    <property type="entry name" value="P-loop_NTPase"/>
</dbReference>
<dbReference type="PANTHER" id="PTHR43581">
    <property type="entry name" value="ATP/GTP PHOSPHATASE"/>
    <property type="match status" value="1"/>
</dbReference>
<keyword evidence="2" id="KW-0255">Endonuclease</keyword>
<protein>
    <submittedName>
        <fullName evidence="2">ATP-dependent endonuclease</fullName>
    </submittedName>
</protein>
<dbReference type="Proteomes" id="UP001597168">
    <property type="component" value="Unassembled WGS sequence"/>
</dbReference>